<proteinExistence type="predicted"/>
<evidence type="ECO:0000313" key="4">
    <source>
        <dbReference type="Proteomes" id="UP000602510"/>
    </source>
</evidence>
<dbReference type="Proteomes" id="UP000602510">
    <property type="component" value="Unassembled WGS sequence"/>
</dbReference>
<dbReference type="EMBL" id="WSZM01000184">
    <property type="protein sequence ID" value="KAF4038891.1"/>
    <property type="molecule type" value="Genomic_DNA"/>
</dbReference>
<feature type="compositionally biased region" description="Basic and acidic residues" evidence="1">
    <location>
        <begin position="57"/>
        <end position="85"/>
    </location>
</feature>
<evidence type="ECO:0000256" key="1">
    <source>
        <dbReference type="SAM" id="MobiDB-lite"/>
    </source>
</evidence>
<accession>A0A833TCX4</accession>
<feature type="compositionally biased region" description="Polar residues" evidence="1">
    <location>
        <begin position="1"/>
        <end position="10"/>
    </location>
</feature>
<keyword evidence="4" id="KW-1185">Reference proteome</keyword>
<name>A0A833TCX4_PHYIN</name>
<sequence length="253" mass="27455">MNKMYDSSATVLADTERGRAVASTVGHEPVTKPRARTPPTSVSKRRRTKWSTGDDQVQQRRQEQLEAHATRDARSSSNGGRRDGQDAAAGEATSAESNRGVHHAGDLRSTARNGGETQPGKGPQSVRGERQPEPSGDGEATQDAAVHLSSGGDEGGVNREAATAFAGGQTLRWRARPRRGAPPQAFMHSRVHGAVIKHGQRRKRNRAGRYVLEYQVAYRTVADSPVEKRWLGVDEFEAQLDATKEDQLGGDDE</sequence>
<feature type="region of interest" description="Disordered" evidence="1">
    <location>
        <begin position="1"/>
        <end position="161"/>
    </location>
</feature>
<evidence type="ECO:0000313" key="3">
    <source>
        <dbReference type="EMBL" id="KAF4143577.1"/>
    </source>
</evidence>
<protein>
    <submittedName>
        <fullName evidence="2">Uncharacterized protein</fullName>
    </submittedName>
</protein>
<comment type="caution">
    <text evidence="2">The sequence shown here is derived from an EMBL/GenBank/DDBJ whole genome shotgun (WGS) entry which is preliminary data.</text>
</comment>
<reference evidence="2" key="1">
    <citation type="submission" date="2020-04" db="EMBL/GenBank/DDBJ databases">
        <title>Hybrid Assembly of Korean Phytophthora infestans isolates.</title>
        <authorList>
            <person name="Prokchorchik M."/>
            <person name="Lee Y."/>
            <person name="Seo J."/>
            <person name="Cho J.-H."/>
            <person name="Park Y.-E."/>
            <person name="Jang D.-C."/>
            <person name="Im J.-S."/>
            <person name="Choi J.-G."/>
            <person name="Park H.-J."/>
            <person name="Lee G.-B."/>
            <person name="Lee Y.-G."/>
            <person name="Hong S.-Y."/>
            <person name="Cho K."/>
            <person name="Sohn K.H."/>
        </authorList>
    </citation>
    <scope>NUCLEOTIDE SEQUENCE</scope>
    <source>
        <strain evidence="2">KR_1_A1</strain>
        <strain evidence="3">KR_2_A2</strain>
    </source>
</reference>
<dbReference type="Proteomes" id="UP000704712">
    <property type="component" value="Unassembled WGS sequence"/>
</dbReference>
<dbReference type="AlphaFoldDB" id="A0A833TCX4"/>
<gene>
    <name evidence="2" type="ORF">GN244_ATG08872</name>
    <name evidence="3" type="ORF">GN958_ATG07310</name>
</gene>
<organism evidence="2 4">
    <name type="scientific">Phytophthora infestans</name>
    <name type="common">Potato late blight agent</name>
    <name type="synonym">Botrytis infestans</name>
    <dbReference type="NCBI Taxonomy" id="4787"/>
    <lineage>
        <taxon>Eukaryota</taxon>
        <taxon>Sar</taxon>
        <taxon>Stramenopiles</taxon>
        <taxon>Oomycota</taxon>
        <taxon>Peronosporomycetes</taxon>
        <taxon>Peronosporales</taxon>
        <taxon>Peronosporaceae</taxon>
        <taxon>Phytophthora</taxon>
    </lineage>
</organism>
<evidence type="ECO:0000313" key="2">
    <source>
        <dbReference type="EMBL" id="KAF4038891.1"/>
    </source>
</evidence>
<dbReference type="EMBL" id="JAACNO010001006">
    <property type="protein sequence ID" value="KAF4143577.1"/>
    <property type="molecule type" value="Genomic_DNA"/>
</dbReference>